<evidence type="ECO:0000256" key="5">
    <source>
        <dbReference type="ARBA" id="ARBA00023136"/>
    </source>
</evidence>
<dbReference type="InterPro" id="IPR044775">
    <property type="entry name" value="MFS_ERD6/Tret1-like"/>
</dbReference>
<dbReference type="NCBIfam" id="TIGR00879">
    <property type="entry name" value="SP"/>
    <property type="match status" value="1"/>
</dbReference>
<reference evidence="12" key="2">
    <citation type="submission" date="2025-08" db="UniProtKB">
        <authorList>
            <consortium name="RefSeq"/>
        </authorList>
    </citation>
    <scope>IDENTIFICATION</scope>
    <source>
        <strain evidence="12">14028-0561.14</strain>
        <tissue evidence="12">Whole fly</tissue>
    </source>
</reference>
<organism evidence="11 12">
    <name type="scientific">Drosophila kikkawai</name>
    <name type="common">Fruit fly</name>
    <dbReference type="NCBI Taxonomy" id="30033"/>
    <lineage>
        <taxon>Eukaryota</taxon>
        <taxon>Metazoa</taxon>
        <taxon>Ecdysozoa</taxon>
        <taxon>Arthropoda</taxon>
        <taxon>Hexapoda</taxon>
        <taxon>Insecta</taxon>
        <taxon>Pterygota</taxon>
        <taxon>Neoptera</taxon>
        <taxon>Endopterygota</taxon>
        <taxon>Diptera</taxon>
        <taxon>Brachycera</taxon>
        <taxon>Muscomorpha</taxon>
        <taxon>Ephydroidea</taxon>
        <taxon>Drosophilidae</taxon>
        <taxon>Drosophila</taxon>
        <taxon>Sophophora</taxon>
    </lineage>
</organism>
<accession>A0A6P4I8A7</accession>
<name>A0A6P4I8A7_DROKI</name>
<dbReference type="InterPro" id="IPR036259">
    <property type="entry name" value="MFS_trans_sf"/>
</dbReference>
<dbReference type="GO" id="GO:0005886">
    <property type="term" value="C:plasma membrane"/>
    <property type="evidence" value="ECO:0007669"/>
    <property type="project" value="UniProtKB-SubCell"/>
</dbReference>
<dbReference type="PRINTS" id="PR00171">
    <property type="entry name" value="SUGRTRNSPORT"/>
</dbReference>
<evidence type="ECO:0000256" key="2">
    <source>
        <dbReference type="ARBA" id="ARBA00022475"/>
    </source>
</evidence>
<dbReference type="PROSITE" id="PS00216">
    <property type="entry name" value="SUGAR_TRANSPORT_1"/>
    <property type="match status" value="1"/>
</dbReference>
<feature type="transmembrane region" description="Helical" evidence="9">
    <location>
        <begin position="162"/>
        <end position="182"/>
    </location>
</feature>
<reference evidence="11" key="1">
    <citation type="submission" date="2025-05" db="UniProtKB">
        <authorList>
            <consortium name="RefSeq"/>
        </authorList>
    </citation>
    <scope>NUCLEOTIDE SEQUENCE [LARGE SCALE GENOMIC DNA]</scope>
    <source>
        <strain evidence="11">14028-0561.14</strain>
    </source>
</reference>
<protein>
    <submittedName>
        <fullName evidence="12">Facilitated trehalose transporter Tret1-2 homolog</fullName>
    </submittedName>
</protein>
<feature type="transmembrane region" description="Helical" evidence="9">
    <location>
        <begin position="280"/>
        <end position="300"/>
    </location>
</feature>
<evidence type="ECO:0000313" key="11">
    <source>
        <dbReference type="Proteomes" id="UP001652661"/>
    </source>
</evidence>
<keyword evidence="6" id="KW-0325">Glycoprotein</keyword>
<dbReference type="RefSeq" id="XP_017020114.1">
    <property type="nucleotide sequence ID" value="XM_017164625.3"/>
</dbReference>
<dbReference type="GO" id="GO:0051119">
    <property type="term" value="F:sugar transmembrane transporter activity"/>
    <property type="evidence" value="ECO:0007669"/>
    <property type="project" value="InterPro"/>
</dbReference>
<feature type="domain" description="Major facilitator superfamily (MFS) profile" evidence="10">
    <location>
        <begin position="5"/>
        <end position="428"/>
    </location>
</feature>
<keyword evidence="3 9" id="KW-0812">Transmembrane</keyword>
<keyword evidence="8" id="KW-0813">Transport</keyword>
<dbReference type="OMA" id="WVPPGYI"/>
<feature type="transmembrane region" description="Helical" evidence="9">
    <location>
        <begin position="373"/>
        <end position="394"/>
    </location>
</feature>
<keyword evidence="11" id="KW-1185">Reference proteome</keyword>
<evidence type="ECO:0000256" key="4">
    <source>
        <dbReference type="ARBA" id="ARBA00022989"/>
    </source>
</evidence>
<dbReference type="InterPro" id="IPR005829">
    <property type="entry name" value="Sugar_transporter_CS"/>
</dbReference>
<evidence type="ECO:0000256" key="1">
    <source>
        <dbReference type="ARBA" id="ARBA00004651"/>
    </source>
</evidence>
<evidence type="ECO:0000256" key="9">
    <source>
        <dbReference type="SAM" id="Phobius"/>
    </source>
</evidence>
<keyword evidence="5 9" id="KW-0472">Membrane</keyword>
<dbReference type="PROSITE" id="PS50850">
    <property type="entry name" value="MFS"/>
    <property type="match status" value="1"/>
</dbReference>
<dbReference type="PANTHER" id="PTHR48021">
    <property type="match status" value="1"/>
</dbReference>
<sequence length="444" mass="48271">MGQVVQFVVGLVATLSAFSLGTVIGWSGPVAEAILDGSAYKFKPNTVEWGLVGSLMTMGGAFSCIPTGILIHKIGRKVTMLIMVLPFLIGWLLIIFAQHVAMLIVGRFLVGFSGASYCVAAPMYNTEIAELSKRGIMGCFFQLQIVLGILYGFIVGAFASCLWFSIACAICPVVFFVTFIWMPESPVYLAQKGKTEKAEKSLQFLRGKNADVSGELKDVTGVQQMESESVGKRLGRRATVKGLILSIALMFFQQFTGINAVMFYSTPIFAMAKSDLEPRFSTIVIGVVQLAALIPSILLIERVGRRILLLVSAFLMGISLMVMAVYFGFLMKSNVGWLSLLCLGVYIIGFSVGFGPIPWLMIGELFAEDVKPLAGAISGTTNWVFAFIVTMLFPLLNDSIGPGPCFGIFFVIAVLAFVFILLLIPETKGKTLDEIQEKLAKKKE</sequence>
<evidence type="ECO:0000256" key="8">
    <source>
        <dbReference type="RuleBase" id="RU003346"/>
    </source>
</evidence>
<dbReference type="InterPro" id="IPR020846">
    <property type="entry name" value="MFS_dom"/>
</dbReference>
<dbReference type="Gene3D" id="1.20.1250.20">
    <property type="entry name" value="MFS general substrate transporter like domains"/>
    <property type="match status" value="1"/>
</dbReference>
<feature type="transmembrane region" description="Helical" evidence="9">
    <location>
        <begin position="335"/>
        <end position="361"/>
    </location>
</feature>
<dbReference type="PANTHER" id="PTHR48021:SF1">
    <property type="entry name" value="GH07001P-RELATED"/>
    <property type="match status" value="1"/>
</dbReference>
<feature type="transmembrane region" description="Helical" evidence="9">
    <location>
        <begin position="49"/>
        <end position="71"/>
    </location>
</feature>
<evidence type="ECO:0000259" key="10">
    <source>
        <dbReference type="PROSITE" id="PS50850"/>
    </source>
</evidence>
<dbReference type="OrthoDB" id="6612291at2759"/>
<dbReference type="InterPro" id="IPR050549">
    <property type="entry name" value="MFS_Trehalose_Transporter"/>
</dbReference>
<evidence type="ECO:0000256" key="6">
    <source>
        <dbReference type="ARBA" id="ARBA00023180"/>
    </source>
</evidence>
<feature type="transmembrane region" description="Helical" evidence="9">
    <location>
        <begin position="307"/>
        <end position="329"/>
    </location>
</feature>
<evidence type="ECO:0000256" key="7">
    <source>
        <dbReference type="ARBA" id="ARBA00024348"/>
    </source>
</evidence>
<dbReference type="AlphaFoldDB" id="A0A6P4I8A7"/>
<evidence type="ECO:0000256" key="3">
    <source>
        <dbReference type="ARBA" id="ARBA00022692"/>
    </source>
</evidence>
<keyword evidence="2" id="KW-1003">Cell membrane</keyword>
<dbReference type="Pfam" id="PF00083">
    <property type="entry name" value="Sugar_tr"/>
    <property type="match status" value="1"/>
</dbReference>
<dbReference type="SUPFAM" id="SSF103473">
    <property type="entry name" value="MFS general substrate transporter"/>
    <property type="match status" value="1"/>
</dbReference>
<feature type="transmembrane region" description="Helical" evidence="9">
    <location>
        <begin position="78"/>
        <end position="98"/>
    </location>
</feature>
<feature type="transmembrane region" description="Helical" evidence="9">
    <location>
        <begin position="136"/>
        <end position="156"/>
    </location>
</feature>
<dbReference type="FunFam" id="1.20.1250.20:FF:000055">
    <property type="entry name" value="Facilitated trehalose transporter Tret1-2 homolog"/>
    <property type="match status" value="1"/>
</dbReference>
<dbReference type="Proteomes" id="UP001652661">
    <property type="component" value="Chromosome 2R"/>
</dbReference>
<comment type="similarity">
    <text evidence="7">Belongs to the major facilitator superfamily. Sugar transporter (TC 2.A.1.1) family. Trehalose transporter subfamily.</text>
</comment>
<comment type="subcellular location">
    <subcellularLocation>
        <location evidence="1">Cell membrane</location>
        <topology evidence="1">Multi-pass membrane protein</topology>
    </subcellularLocation>
</comment>
<feature type="transmembrane region" description="Helical" evidence="9">
    <location>
        <begin position="242"/>
        <end position="265"/>
    </location>
</feature>
<feature type="transmembrane region" description="Helical" evidence="9">
    <location>
        <begin position="406"/>
        <end position="424"/>
    </location>
</feature>
<dbReference type="InterPro" id="IPR005828">
    <property type="entry name" value="MFS_sugar_transport-like"/>
</dbReference>
<gene>
    <name evidence="12" type="primary">sut4</name>
</gene>
<keyword evidence="4 9" id="KW-1133">Transmembrane helix</keyword>
<proteinExistence type="inferred from homology"/>
<dbReference type="CDD" id="cd17358">
    <property type="entry name" value="MFS_GLUT6_8_Class3_like"/>
    <property type="match status" value="1"/>
</dbReference>
<dbReference type="InterPro" id="IPR003663">
    <property type="entry name" value="Sugar/inositol_transpt"/>
</dbReference>
<evidence type="ECO:0000313" key="12">
    <source>
        <dbReference type="RefSeq" id="XP_017020114.1"/>
    </source>
</evidence>
<feature type="transmembrane region" description="Helical" evidence="9">
    <location>
        <begin position="104"/>
        <end position="124"/>
    </location>
</feature>